<reference evidence="1 2" key="1">
    <citation type="journal article" date="2021" name="Hortic Res">
        <title>High-quality reference genome and annotation aids understanding of berry development for evergreen blueberry (Vaccinium darrowii).</title>
        <authorList>
            <person name="Yu J."/>
            <person name="Hulse-Kemp A.M."/>
            <person name="Babiker E."/>
            <person name="Staton M."/>
        </authorList>
    </citation>
    <scope>NUCLEOTIDE SEQUENCE [LARGE SCALE GENOMIC DNA]</scope>
    <source>
        <strain evidence="2">cv. NJ 8807/NJ 8810</strain>
        <tissue evidence="1">Young leaf</tissue>
    </source>
</reference>
<gene>
    <name evidence="1" type="ORF">Vadar_015627</name>
</gene>
<name>A0ACB7YWU6_9ERIC</name>
<dbReference type="Proteomes" id="UP000828048">
    <property type="component" value="Chromosome 3"/>
</dbReference>
<comment type="caution">
    <text evidence="1">The sequence shown here is derived from an EMBL/GenBank/DDBJ whole genome shotgun (WGS) entry which is preliminary data.</text>
</comment>
<evidence type="ECO:0000313" key="2">
    <source>
        <dbReference type="Proteomes" id="UP000828048"/>
    </source>
</evidence>
<accession>A0ACB7YWU6</accession>
<evidence type="ECO:0000313" key="1">
    <source>
        <dbReference type="EMBL" id="KAH7857709.1"/>
    </source>
</evidence>
<proteinExistence type="predicted"/>
<protein>
    <submittedName>
        <fullName evidence="1">Uncharacterized protein</fullName>
    </submittedName>
</protein>
<keyword evidence="2" id="KW-1185">Reference proteome</keyword>
<dbReference type="EMBL" id="CM037153">
    <property type="protein sequence ID" value="KAH7857709.1"/>
    <property type="molecule type" value="Genomic_DNA"/>
</dbReference>
<sequence>MALFAVSSAINSTLAPLLSGEVKLLWNIHTEVASIKAELETIMSFLKDADSSAKLENERARNWVKQVRAVAYQIEDVMDEYILHLAENRQRRGFIGFLRKLSRSITKLRPQHDIASQIRDIKQIIREIKERADRYGFSSVEIGSSSKTEEKAHDDPRVASLFIKEDEVVGIESTKEELIHTIITEESSQTVTSLVGMGGCGKTTLAKAIFDNQKVIEHFDCQVWVSVSQSYKIEDVFRRMIKQLCQARKEREPEGIDTMDQNSLIHMLREYLLHKSEDVASFCKESSSDHVCKLKPLIDEEAWKLFCMKAFQRDFGGCCPAELEKISHAIVRKCEGLPLAIVTIGALLSTKSKVVSEWKRFYLSIGSELERNPHLTNITKIVLLSYHDLPYYLKPCFLYFGIIPEDYKITRGRLIRLWIAEGFIEGQKGKTLEEVAEEHLTELVHRNLVQVSHKKFDGRIKRCQVHDVVHEIILAKCEELGFSQVLGEIDSSWNDVTRRWSMNVHDITNKKLETISCTKSRIRSIFLFTLGELPKKQLLGTLARNFKLLKVLDLENAPIDQLHEDVGNLLHLRYLSVKSTKVEIIPKSIGNLYNLQTLNFTGSLVSVLKIGILSRLHKLRHLIASSPFIVRGLKIQGGIGHLEELQTLWDVEANDDEKRHVSLINIKELENLRQLRKLGILKLKRENGKALCIAIEKMKHLQSLRVSTINIDEILDLHSLSSPPESLQHLHLGGRLETMPNWILKLDNLVAISLHWCGLTGTHAIKALQGLPSLIELYFYSGYDGEQLCFDVGFQKLKFLYLRCLKGLNSVVIEEGGLPNLNMLWIGSSPQLKEVPSGIHNLRELKSLYIEDMPTEFLDRMKPNKGHDYWVVEHIPDVQFFITDGRLYRSCTPQEFHDARVLLPTHKVEEIHAQDDKEFKYSKVLFQS</sequence>
<organism evidence="1 2">
    <name type="scientific">Vaccinium darrowii</name>
    <dbReference type="NCBI Taxonomy" id="229202"/>
    <lineage>
        <taxon>Eukaryota</taxon>
        <taxon>Viridiplantae</taxon>
        <taxon>Streptophyta</taxon>
        <taxon>Embryophyta</taxon>
        <taxon>Tracheophyta</taxon>
        <taxon>Spermatophyta</taxon>
        <taxon>Magnoliopsida</taxon>
        <taxon>eudicotyledons</taxon>
        <taxon>Gunneridae</taxon>
        <taxon>Pentapetalae</taxon>
        <taxon>asterids</taxon>
        <taxon>Ericales</taxon>
        <taxon>Ericaceae</taxon>
        <taxon>Vaccinioideae</taxon>
        <taxon>Vaccinieae</taxon>
        <taxon>Vaccinium</taxon>
    </lineage>
</organism>